<gene>
    <name evidence="2" type="ORF">AKL17_3750</name>
</gene>
<organism evidence="2 3">
    <name type="scientific">Frigidibacter mobilis</name>
    <dbReference type="NCBI Taxonomy" id="1335048"/>
    <lineage>
        <taxon>Bacteria</taxon>
        <taxon>Pseudomonadati</taxon>
        <taxon>Pseudomonadota</taxon>
        <taxon>Alphaproteobacteria</taxon>
        <taxon>Rhodobacterales</taxon>
        <taxon>Paracoccaceae</taxon>
        <taxon>Frigidibacter</taxon>
    </lineage>
</organism>
<dbReference type="GO" id="GO:0016853">
    <property type="term" value="F:isomerase activity"/>
    <property type="evidence" value="ECO:0007669"/>
    <property type="project" value="UniProtKB-KW"/>
</dbReference>
<dbReference type="OrthoDB" id="9786584at2"/>
<name>A0A161GMN6_9RHOB</name>
<dbReference type="InterPro" id="IPR050312">
    <property type="entry name" value="IolE/XylAMocC-like"/>
</dbReference>
<dbReference type="PANTHER" id="PTHR12110:SF53">
    <property type="entry name" value="BLR5974 PROTEIN"/>
    <property type="match status" value="1"/>
</dbReference>
<dbReference type="KEGG" id="daa:AKL17_3750"/>
<dbReference type="EMBL" id="CP012661">
    <property type="protein sequence ID" value="AMY70973.1"/>
    <property type="molecule type" value="Genomic_DNA"/>
</dbReference>
<dbReference type="SUPFAM" id="SSF51658">
    <property type="entry name" value="Xylose isomerase-like"/>
    <property type="match status" value="1"/>
</dbReference>
<keyword evidence="2" id="KW-0413">Isomerase</keyword>
<reference evidence="2 3" key="1">
    <citation type="submission" date="2015-09" db="EMBL/GenBank/DDBJ databases">
        <title>Complete genome sequence of Defluviimonas alba cai42t isolated from an oilfield in Xinjiang.</title>
        <authorList>
            <person name="Geng S."/>
            <person name="Pan X."/>
            <person name="Wu X."/>
        </authorList>
    </citation>
    <scope>NUCLEOTIDE SEQUENCE [LARGE SCALE GENOMIC DNA]</scope>
    <source>
        <strain evidence="3">cai42</strain>
    </source>
</reference>
<dbReference type="STRING" id="1335048.AKL17_3750"/>
<proteinExistence type="predicted"/>
<protein>
    <submittedName>
        <fullName evidence="2">Xylose isomerase domain-containing protein</fullName>
    </submittedName>
</protein>
<feature type="domain" description="Xylose isomerase-like TIM barrel" evidence="1">
    <location>
        <begin position="25"/>
        <end position="280"/>
    </location>
</feature>
<dbReference type="AlphaFoldDB" id="A0A161GMN6"/>
<evidence type="ECO:0000259" key="1">
    <source>
        <dbReference type="Pfam" id="PF01261"/>
    </source>
</evidence>
<dbReference type="Pfam" id="PF01261">
    <property type="entry name" value="AP_endonuc_2"/>
    <property type="match status" value="1"/>
</dbReference>
<sequence length="318" mass="33362">MTIIATGFNTGDVAGSVGTFAARLAHLAEIGCTGAEISATGLDAVVACRMIPAQVAAVRTAMAQHDLAYSMHAPIAINLMDEAHRELHRRAALVSMELAAEIGARVVVLHPGRCTPLAWTNRRAALLAFERELLAEVADRAQALGVRIAYENISPNPRVIDGLETSYSLDPAQLADQIEALAHPAVMACLDISHAQQGAGLWGFDMLAACLRLAPHIGHIHYSDSTGWPATIASRHMGEAHFIGLGDMHAPPGFGLVDFAALGAQLTVQPDTRIVIEIKGNFKAHSEAMTLAAAQAFAATLNARQAGTAAAQPAEALA</sequence>
<dbReference type="Gene3D" id="3.20.20.150">
    <property type="entry name" value="Divalent-metal-dependent TIM barrel enzymes"/>
    <property type="match status" value="1"/>
</dbReference>
<dbReference type="PANTHER" id="PTHR12110">
    <property type="entry name" value="HYDROXYPYRUVATE ISOMERASE"/>
    <property type="match status" value="1"/>
</dbReference>
<keyword evidence="3" id="KW-1185">Reference proteome</keyword>
<dbReference type="Proteomes" id="UP000076128">
    <property type="component" value="Chromosome"/>
</dbReference>
<dbReference type="InterPro" id="IPR036237">
    <property type="entry name" value="Xyl_isomerase-like_sf"/>
</dbReference>
<dbReference type="InterPro" id="IPR013022">
    <property type="entry name" value="Xyl_isomerase-like_TIM-brl"/>
</dbReference>
<dbReference type="RefSeq" id="WP_066815735.1">
    <property type="nucleotide sequence ID" value="NZ_CP012661.1"/>
</dbReference>
<evidence type="ECO:0000313" key="3">
    <source>
        <dbReference type="Proteomes" id="UP000076128"/>
    </source>
</evidence>
<evidence type="ECO:0000313" key="2">
    <source>
        <dbReference type="EMBL" id="AMY70973.1"/>
    </source>
</evidence>
<accession>A0A161GMN6</accession>